<reference evidence="1" key="1">
    <citation type="submission" date="2022-01" db="EMBL/GenBank/DDBJ databases">
        <title>Genome Sequence Resource for Two Populations of Ditylenchus destructor, the Migratory Endoparasitic Phytonematode.</title>
        <authorList>
            <person name="Zhang H."/>
            <person name="Lin R."/>
            <person name="Xie B."/>
        </authorList>
    </citation>
    <scope>NUCLEOTIDE SEQUENCE</scope>
    <source>
        <strain evidence="1">BazhouSP</strain>
    </source>
</reference>
<dbReference type="AlphaFoldDB" id="A0AAD4QS85"/>
<proteinExistence type="predicted"/>
<gene>
    <name evidence="1" type="ORF">DdX_19627</name>
</gene>
<protein>
    <submittedName>
        <fullName evidence="1">Uncharacterized protein</fullName>
    </submittedName>
</protein>
<sequence>MMISKIATSELCGCKYPLQNGGKHYFVERGGLYYKVYMNPNICNTEDQSKTKTPESHKRMHSLNYCWVEDSGIANLVELPKQTNEMNEKFGTAFAGQNGTNYIDDCYCDSEDDCCSYTITSIAAQKKYR</sequence>
<keyword evidence="2" id="KW-1185">Reference proteome</keyword>
<name>A0AAD4QS85_9BILA</name>
<dbReference type="Proteomes" id="UP001201812">
    <property type="component" value="Unassembled WGS sequence"/>
</dbReference>
<comment type="caution">
    <text evidence="1">The sequence shown here is derived from an EMBL/GenBank/DDBJ whole genome shotgun (WGS) entry which is preliminary data.</text>
</comment>
<evidence type="ECO:0000313" key="1">
    <source>
        <dbReference type="EMBL" id="KAI1695351.1"/>
    </source>
</evidence>
<evidence type="ECO:0000313" key="2">
    <source>
        <dbReference type="Proteomes" id="UP001201812"/>
    </source>
</evidence>
<accession>A0AAD4QS85</accession>
<dbReference type="EMBL" id="JAKKPZ010000412">
    <property type="protein sequence ID" value="KAI1695351.1"/>
    <property type="molecule type" value="Genomic_DNA"/>
</dbReference>
<organism evidence="1 2">
    <name type="scientific">Ditylenchus destructor</name>
    <dbReference type="NCBI Taxonomy" id="166010"/>
    <lineage>
        <taxon>Eukaryota</taxon>
        <taxon>Metazoa</taxon>
        <taxon>Ecdysozoa</taxon>
        <taxon>Nematoda</taxon>
        <taxon>Chromadorea</taxon>
        <taxon>Rhabditida</taxon>
        <taxon>Tylenchina</taxon>
        <taxon>Tylenchomorpha</taxon>
        <taxon>Sphaerularioidea</taxon>
        <taxon>Anguinidae</taxon>
        <taxon>Anguininae</taxon>
        <taxon>Ditylenchus</taxon>
    </lineage>
</organism>